<name>A0ABV8G7X4_9ACTN</name>
<keyword evidence="2" id="KW-1185">Reference proteome</keyword>
<evidence type="ECO:0000313" key="1">
    <source>
        <dbReference type="EMBL" id="MFC4008442.1"/>
    </source>
</evidence>
<accession>A0ABV8G7X4</accession>
<dbReference type="RefSeq" id="WP_379528506.1">
    <property type="nucleotide sequence ID" value="NZ_JBHSBI010000006.1"/>
</dbReference>
<reference evidence="2" key="1">
    <citation type="journal article" date="2019" name="Int. J. Syst. Evol. Microbiol.">
        <title>The Global Catalogue of Microorganisms (GCM) 10K type strain sequencing project: providing services to taxonomists for standard genome sequencing and annotation.</title>
        <authorList>
            <consortium name="The Broad Institute Genomics Platform"/>
            <consortium name="The Broad Institute Genome Sequencing Center for Infectious Disease"/>
            <person name="Wu L."/>
            <person name="Ma J."/>
        </authorList>
    </citation>
    <scope>NUCLEOTIDE SEQUENCE [LARGE SCALE GENOMIC DNA]</scope>
    <source>
        <strain evidence="2">TBRC 1276</strain>
    </source>
</reference>
<evidence type="ECO:0000313" key="2">
    <source>
        <dbReference type="Proteomes" id="UP001595851"/>
    </source>
</evidence>
<dbReference type="Proteomes" id="UP001595851">
    <property type="component" value="Unassembled WGS sequence"/>
</dbReference>
<gene>
    <name evidence="1" type="ORF">ACFOY2_14525</name>
</gene>
<evidence type="ECO:0008006" key="3">
    <source>
        <dbReference type="Google" id="ProtNLM"/>
    </source>
</evidence>
<comment type="caution">
    <text evidence="1">The sequence shown here is derived from an EMBL/GenBank/DDBJ whole genome shotgun (WGS) entry which is preliminary data.</text>
</comment>
<dbReference type="EMBL" id="JBHSBI010000006">
    <property type="protein sequence ID" value="MFC4008442.1"/>
    <property type="molecule type" value="Genomic_DNA"/>
</dbReference>
<organism evidence="1 2">
    <name type="scientific">Nonomuraea purpurea</name>
    <dbReference type="NCBI Taxonomy" id="1849276"/>
    <lineage>
        <taxon>Bacteria</taxon>
        <taxon>Bacillati</taxon>
        <taxon>Actinomycetota</taxon>
        <taxon>Actinomycetes</taxon>
        <taxon>Streptosporangiales</taxon>
        <taxon>Streptosporangiaceae</taxon>
        <taxon>Nonomuraea</taxon>
    </lineage>
</organism>
<protein>
    <recommendedName>
        <fullName evidence="3">ESX secretion-associated protein EspG</fullName>
    </recommendedName>
</protein>
<proteinExistence type="predicted"/>
<sequence length="274" mass="30182">MDARLDMELGEFRAQVSRAVVEGGPQSLVRLSDEELAVLDPDETFFPKPHLSSIEAQQREWVLATTLRCLVAREAVEIRNIEQMNAVLHGAQQAQVDMHIRVEIDLALTLRRTADRVLAVKQQSAAGTAFGYVHIHTTNLLLVERITAGGMHLFTLAGKVRDVVDLVQPLLDPFGVADRDGEIRSLDPLTLDREHVGPLSAVIDNTRYIGELVLLSDPPGPMMTTYATDRAVWAVFVDRPQAQSGMTTRPVSAATLSRHIIEMLSAGALEERHG</sequence>